<comment type="caution">
    <text evidence="3">The sequence shown here is derived from an EMBL/GenBank/DDBJ whole genome shotgun (WGS) entry which is preliminary data.</text>
</comment>
<dbReference type="InterPro" id="IPR003847">
    <property type="entry name" value="Put_antitoxin"/>
</dbReference>
<dbReference type="AlphaFoldDB" id="A0AAJ4R7N4"/>
<keyword evidence="4" id="KW-1185">Reference proteome</keyword>
<evidence type="ECO:0000256" key="1">
    <source>
        <dbReference type="ARBA" id="ARBA00022649"/>
    </source>
</evidence>
<name>A0AAJ4R7N4_9EURY</name>
<accession>A0AAJ4R7N4</accession>
<dbReference type="RefSeq" id="WP_075937953.1">
    <property type="nucleotide sequence ID" value="NZ_BDJH01000002.1"/>
</dbReference>
<feature type="region of interest" description="Disordered" evidence="2">
    <location>
        <begin position="57"/>
        <end position="76"/>
    </location>
</feature>
<keyword evidence="1" id="KW-1277">Toxin-antitoxin system</keyword>
<reference evidence="3 4" key="1">
    <citation type="submission" date="2018-11" db="EMBL/GenBank/DDBJ databases">
        <title>Genome sequences of Natronomonas sp. CBA1133.</title>
        <authorList>
            <person name="Roh S.W."/>
            <person name="Cha I.-T."/>
        </authorList>
    </citation>
    <scope>NUCLEOTIDE SEQUENCE [LARGE SCALE GENOMIC DNA]</scope>
    <source>
        <strain evidence="3 4">CBA1133</strain>
    </source>
</reference>
<evidence type="ECO:0000313" key="3">
    <source>
        <dbReference type="EMBL" id="RNJ25682.1"/>
    </source>
</evidence>
<protein>
    <submittedName>
        <fullName evidence="3">Uncharacterized protein</fullName>
    </submittedName>
</protein>
<evidence type="ECO:0000256" key="2">
    <source>
        <dbReference type="SAM" id="MobiDB-lite"/>
    </source>
</evidence>
<organism evidence="3 4">
    <name type="scientific">Halosegnis longus</name>
    <dbReference type="NCBI Taxonomy" id="2216012"/>
    <lineage>
        <taxon>Archaea</taxon>
        <taxon>Methanobacteriati</taxon>
        <taxon>Methanobacteriota</taxon>
        <taxon>Stenosarchaea group</taxon>
        <taxon>Halobacteria</taxon>
        <taxon>Halobacteriales</taxon>
        <taxon>Natronomonadaceae</taxon>
        <taxon>Halosegnis</taxon>
    </lineage>
</organism>
<dbReference type="Pfam" id="PF02697">
    <property type="entry name" value="VAPB_antitox"/>
    <property type="match status" value="1"/>
</dbReference>
<sequence length="76" mass="8939">MSKQIRLDDDVYERLRENKRDDETYSEAVERALGGRTFGDLEAVFDDEQVSDMRNAIDEADRRDRQEADEVADRLK</sequence>
<dbReference type="Proteomes" id="UP000270581">
    <property type="component" value="Unassembled WGS sequence"/>
</dbReference>
<evidence type="ECO:0000313" key="4">
    <source>
        <dbReference type="Proteomes" id="UP000270581"/>
    </source>
</evidence>
<dbReference type="EMBL" id="RJJC01000001">
    <property type="protein sequence ID" value="RNJ25682.1"/>
    <property type="molecule type" value="Genomic_DNA"/>
</dbReference>
<proteinExistence type="predicted"/>
<gene>
    <name evidence="3" type="ORF">Nmn1133_02585</name>
</gene>